<dbReference type="Pfam" id="PF14100">
    <property type="entry name" value="DUF6807"/>
    <property type="match status" value="1"/>
</dbReference>
<name>A0A286RJU4_9BACT</name>
<dbReference type="InterPro" id="IPR029475">
    <property type="entry name" value="DUF6807"/>
</dbReference>
<gene>
    <name evidence="2" type="ORF">THTE_3581</name>
</gene>
<proteinExistence type="predicted"/>
<dbReference type="Proteomes" id="UP000215086">
    <property type="component" value="Chromosome"/>
</dbReference>
<evidence type="ECO:0008006" key="4">
    <source>
        <dbReference type="Google" id="ProtNLM"/>
    </source>
</evidence>
<keyword evidence="3" id="KW-1185">Reference proteome</keyword>
<dbReference type="KEGG" id="ttf:THTE_3581"/>
<feature type="transmembrane region" description="Helical" evidence="1">
    <location>
        <begin position="34"/>
        <end position="56"/>
    </location>
</feature>
<protein>
    <recommendedName>
        <fullName evidence="4">Methane oxygenase PmoA</fullName>
    </recommendedName>
</protein>
<reference evidence="2 3" key="1">
    <citation type="journal article" name="Front. Microbiol.">
        <title>Sugar Metabolism of the First Thermophilic Planctomycete Thermogutta terrifontis: Comparative Genomic and Transcriptomic Approaches.</title>
        <authorList>
            <person name="Elcheninov A.G."/>
            <person name="Menzel P."/>
            <person name="Gudbergsdottir S.R."/>
            <person name="Slesarev A.I."/>
            <person name="Kadnikov V.V."/>
            <person name="Krogh A."/>
            <person name="Bonch-Osmolovskaya E.A."/>
            <person name="Peng X."/>
            <person name="Kublanov I.V."/>
        </authorList>
    </citation>
    <scope>NUCLEOTIDE SEQUENCE [LARGE SCALE GENOMIC DNA]</scope>
    <source>
        <strain evidence="2 3">R1</strain>
    </source>
</reference>
<accession>A0A286RJU4</accession>
<dbReference type="AlphaFoldDB" id="A0A286RJU4"/>
<evidence type="ECO:0000313" key="3">
    <source>
        <dbReference type="Proteomes" id="UP000215086"/>
    </source>
</evidence>
<keyword evidence="1" id="KW-0472">Membrane</keyword>
<sequence length="460" mass="51843">MGFLRVSPAIGDGIMGKRLGTFLRHTLGNCARRAYFSLPVLLVALPVFFGGLPVTWAGAPTGRLWLTTPAAALRQPLRVRLPEGCALDSHKGIMVKQEEDTRRLSAILVSGPDKIGESQQGGYLIVRDGQFPSTEGLLRWVVQEEGEKTGEPPAPSEFRFKETSDTTVTLYEGESPVFSYNFGPITNPNVPEKDPRRTRACYVHPVWGLDGEVLTDDFPRDHYHHHGIFWTWPHVVIGGEEFSLWEDRGALRQRFVRWLCQETRPGVAVLGVENAWDLNGQTMLTERVWFTVYARGKEDRVIDVDLFLQPRVPITLWGAEGKSYGGLTVRFRPPSEKEARITVPDGLTKDDLYETRLPWADFTSRFGETDQLSGATIMIAPTHPDYPPTWLTRHYGPLCVGWPGVHSRTLEPPETVHLPYRLWVHRRTRNAEEIAAIYEAYAAGFKCQFGEKPVTEPVAQ</sequence>
<keyword evidence="1" id="KW-1133">Transmembrane helix</keyword>
<evidence type="ECO:0000313" key="2">
    <source>
        <dbReference type="EMBL" id="ASV76182.1"/>
    </source>
</evidence>
<organism evidence="2 3">
    <name type="scientific">Thermogutta terrifontis</name>
    <dbReference type="NCBI Taxonomy" id="1331910"/>
    <lineage>
        <taxon>Bacteria</taxon>
        <taxon>Pseudomonadati</taxon>
        <taxon>Planctomycetota</taxon>
        <taxon>Planctomycetia</taxon>
        <taxon>Pirellulales</taxon>
        <taxon>Thermoguttaceae</taxon>
        <taxon>Thermogutta</taxon>
    </lineage>
</organism>
<dbReference type="EMBL" id="CP018477">
    <property type="protein sequence ID" value="ASV76182.1"/>
    <property type="molecule type" value="Genomic_DNA"/>
</dbReference>
<keyword evidence="1" id="KW-0812">Transmembrane</keyword>
<evidence type="ECO:0000256" key="1">
    <source>
        <dbReference type="SAM" id="Phobius"/>
    </source>
</evidence>